<evidence type="ECO:0008006" key="3">
    <source>
        <dbReference type="Google" id="ProtNLM"/>
    </source>
</evidence>
<dbReference type="Proteomes" id="UP001589894">
    <property type="component" value="Unassembled WGS sequence"/>
</dbReference>
<proteinExistence type="predicted"/>
<protein>
    <recommendedName>
        <fullName evidence="3">GNAT family N-acetyltransferase</fullName>
    </recommendedName>
</protein>
<evidence type="ECO:0000313" key="2">
    <source>
        <dbReference type="Proteomes" id="UP001589894"/>
    </source>
</evidence>
<comment type="caution">
    <text evidence="1">The sequence shown here is derived from an EMBL/GenBank/DDBJ whole genome shotgun (WGS) entry which is preliminary data.</text>
</comment>
<evidence type="ECO:0000313" key="1">
    <source>
        <dbReference type="EMBL" id="MFC0564231.1"/>
    </source>
</evidence>
<name>A0ABV6NU83_9ACTN</name>
<keyword evidence="2" id="KW-1185">Reference proteome</keyword>
<accession>A0ABV6NU83</accession>
<dbReference type="EMBL" id="JBHLUE010000004">
    <property type="protein sequence ID" value="MFC0564231.1"/>
    <property type="molecule type" value="Genomic_DNA"/>
</dbReference>
<organism evidence="1 2">
    <name type="scientific">Plantactinospora siamensis</name>
    <dbReference type="NCBI Taxonomy" id="555372"/>
    <lineage>
        <taxon>Bacteria</taxon>
        <taxon>Bacillati</taxon>
        <taxon>Actinomycetota</taxon>
        <taxon>Actinomycetes</taxon>
        <taxon>Micromonosporales</taxon>
        <taxon>Micromonosporaceae</taxon>
        <taxon>Plantactinospora</taxon>
    </lineage>
</organism>
<reference evidence="1 2" key="1">
    <citation type="submission" date="2024-09" db="EMBL/GenBank/DDBJ databases">
        <authorList>
            <person name="Sun Q."/>
            <person name="Mori K."/>
        </authorList>
    </citation>
    <scope>NUCLEOTIDE SEQUENCE [LARGE SCALE GENOMIC DNA]</scope>
    <source>
        <strain evidence="1 2">TBRC 2205</strain>
    </source>
</reference>
<sequence>MSDPIEPAALAARNNAEWCAAVCRTHDLDGAYAADAWTVARRSPSFYPDAVTLRPAAGPDLLTRIDAGAGASVKDSFAALDLAGAGFTVLFDAEWLHRAPGGPAAVVRRPAVPVTTPAALAGWAAAHGGGDVFRPGLLADPTVTLLAMYDAEGAVAGGAAVNRTGPVAGVSNVFAVTATPDEVWAAVLDRFPDVPLVGYESGADLAPPLRLGFRTVGPLRVWLRD</sequence>
<gene>
    <name evidence="1" type="ORF">ACFFHU_08635</name>
</gene>
<dbReference type="RefSeq" id="WP_377337175.1">
    <property type="nucleotide sequence ID" value="NZ_JBHLUE010000004.1"/>
</dbReference>